<evidence type="ECO:0000256" key="1">
    <source>
        <dbReference type="SAM" id="MobiDB-lite"/>
    </source>
</evidence>
<evidence type="ECO:0000313" key="3">
    <source>
        <dbReference type="Proteomes" id="UP000238479"/>
    </source>
</evidence>
<name>A0A2P6QT25_ROSCH</name>
<dbReference type="Gramene" id="PRQ37332">
    <property type="protein sequence ID" value="PRQ37332"/>
    <property type="gene ID" value="RchiOBHm_Chr4g0401411"/>
</dbReference>
<proteinExistence type="predicted"/>
<keyword evidence="3" id="KW-1185">Reference proteome</keyword>
<gene>
    <name evidence="2" type="ORF">RchiOBHm_Chr4g0401411</name>
</gene>
<protein>
    <submittedName>
        <fullName evidence="2">Uncharacterized protein</fullName>
    </submittedName>
</protein>
<accession>A0A2P6QT25</accession>
<organism evidence="2 3">
    <name type="scientific">Rosa chinensis</name>
    <name type="common">China rose</name>
    <dbReference type="NCBI Taxonomy" id="74649"/>
    <lineage>
        <taxon>Eukaryota</taxon>
        <taxon>Viridiplantae</taxon>
        <taxon>Streptophyta</taxon>
        <taxon>Embryophyta</taxon>
        <taxon>Tracheophyta</taxon>
        <taxon>Spermatophyta</taxon>
        <taxon>Magnoliopsida</taxon>
        <taxon>eudicotyledons</taxon>
        <taxon>Gunneridae</taxon>
        <taxon>Pentapetalae</taxon>
        <taxon>rosids</taxon>
        <taxon>fabids</taxon>
        <taxon>Rosales</taxon>
        <taxon>Rosaceae</taxon>
        <taxon>Rosoideae</taxon>
        <taxon>Rosoideae incertae sedis</taxon>
        <taxon>Rosa</taxon>
    </lineage>
</organism>
<feature type="compositionally biased region" description="Polar residues" evidence="1">
    <location>
        <begin position="20"/>
        <end position="35"/>
    </location>
</feature>
<comment type="caution">
    <text evidence="2">The sequence shown here is derived from an EMBL/GenBank/DDBJ whole genome shotgun (WGS) entry which is preliminary data.</text>
</comment>
<dbReference type="STRING" id="74649.A0A2P6QT25"/>
<evidence type="ECO:0000313" key="2">
    <source>
        <dbReference type="EMBL" id="PRQ37332.1"/>
    </source>
</evidence>
<dbReference type="AlphaFoldDB" id="A0A2P6QT25"/>
<sequence length="126" mass="14176">MQHFLDLQDNPTHFADPKWESNSSPTHHHLTQSSSATNANANANANANLDRVLFQDLIEIIPLVQSLILSPPKSSSQFLKIQALISNFQSGNSGSESQQLMHAPWFGHLHQDAFQRLLIQKSKIFY</sequence>
<feature type="region of interest" description="Disordered" evidence="1">
    <location>
        <begin position="1"/>
        <end position="42"/>
    </location>
</feature>
<dbReference type="PANTHER" id="PTHR35502">
    <property type="entry name" value="PROTEIN MICROTUBULE BINDING PROTEIN 2C"/>
    <property type="match status" value="1"/>
</dbReference>
<dbReference type="PANTHER" id="PTHR35502:SF2">
    <property type="entry name" value="PROTEIN MICROTUBULE BINDING PROTEIN 2C"/>
    <property type="match status" value="1"/>
</dbReference>
<dbReference type="Proteomes" id="UP000238479">
    <property type="component" value="Chromosome 4"/>
</dbReference>
<dbReference type="GO" id="GO:0008017">
    <property type="term" value="F:microtubule binding"/>
    <property type="evidence" value="ECO:0007669"/>
    <property type="project" value="InterPro"/>
</dbReference>
<dbReference type="GO" id="GO:0010497">
    <property type="term" value="P:plasmodesmata-mediated intercellular transport"/>
    <property type="evidence" value="ECO:0007669"/>
    <property type="project" value="InterPro"/>
</dbReference>
<reference evidence="2 3" key="1">
    <citation type="journal article" date="2018" name="Nat. Genet.">
        <title>The Rosa genome provides new insights in the design of modern roses.</title>
        <authorList>
            <person name="Bendahmane M."/>
        </authorList>
    </citation>
    <scope>NUCLEOTIDE SEQUENCE [LARGE SCALE GENOMIC DNA]</scope>
    <source>
        <strain evidence="3">cv. Old Blush</strain>
    </source>
</reference>
<dbReference type="EMBL" id="PDCK01000042">
    <property type="protein sequence ID" value="PRQ37332.1"/>
    <property type="molecule type" value="Genomic_DNA"/>
</dbReference>
<dbReference type="InterPro" id="IPR040289">
    <property type="entry name" value="MBP2C"/>
</dbReference>